<protein>
    <submittedName>
        <fullName evidence="1">Uncharacterized protein z281L</fullName>
    </submittedName>
</protein>
<keyword evidence="2" id="KW-1185">Reference proteome</keyword>
<gene>
    <name evidence="1" type="primary">z281L</name>
    <name evidence="1" type="ORF">ATCV1_z281L</name>
</gene>
<dbReference type="GeneID" id="5470278"/>
<sequence length="67" mass="8199">MTKKVCKNVYVAQFALKSKKKIFYRVIRHGRRTFTARRLWCPGRVPDWQPPDYFLQDRVPPLHQLRR</sequence>
<name>A7K8P1_9PHYC</name>
<accession>A7K8P1</accession>
<dbReference type="KEGG" id="vg:5470278"/>
<dbReference type="RefSeq" id="YP_001426762.1">
    <property type="nucleotide sequence ID" value="NC_008724.1"/>
</dbReference>
<dbReference type="Proteomes" id="UP000202420">
    <property type="component" value="Segment"/>
</dbReference>
<reference evidence="1 2" key="1">
    <citation type="submission" date="2006-09" db="EMBL/GenBank/DDBJ databases">
        <title>Sequence and annotation of the 288-kb ATCV-1 virus that infects an endosymbiotic Chlorella strain of the heliozoon Acanthocystis turfacea.</title>
        <authorList>
            <person name="Fitzgerald L.A."/>
            <person name="Graves M.V."/>
            <person name="Li X."/>
            <person name="Pfitzner A.J.P."/>
            <person name="Hartigan J."/>
            <person name="Van Etten J.L."/>
        </authorList>
    </citation>
    <scope>NUCLEOTIDE SEQUENCE [LARGE SCALE GENOMIC DNA]</scope>
    <source>
        <strain evidence="1 2">ATCV-1</strain>
    </source>
</reference>
<evidence type="ECO:0000313" key="1">
    <source>
        <dbReference type="EMBL" id="ABT16415.1"/>
    </source>
</evidence>
<proteinExistence type="predicted"/>
<dbReference type="EMBL" id="EF101928">
    <property type="protein sequence ID" value="ABT16415.1"/>
    <property type="molecule type" value="Genomic_DNA"/>
</dbReference>
<evidence type="ECO:0000313" key="2">
    <source>
        <dbReference type="Proteomes" id="UP000202420"/>
    </source>
</evidence>
<organism evidence="1 2">
    <name type="scientific">Chlorovirus heliozoae</name>
    <dbReference type="NCBI Taxonomy" id="322019"/>
    <lineage>
        <taxon>Viruses</taxon>
        <taxon>Varidnaviria</taxon>
        <taxon>Bamfordvirae</taxon>
        <taxon>Nucleocytoviricota</taxon>
        <taxon>Megaviricetes</taxon>
        <taxon>Algavirales</taxon>
        <taxon>Phycodnaviridae</taxon>
        <taxon>Chlorovirus</taxon>
    </lineage>
</organism>